<accession>A0A448YV77</accession>
<feature type="compositionally biased region" description="Basic residues" evidence="2">
    <location>
        <begin position="14"/>
        <end position="31"/>
    </location>
</feature>
<sequence length="630" mass="69766">MKSDKVGNNINSKLKTKKDKNRAKTKRRGKRSNSSNRSTRSQKSTETVPASNVSSCSESLTSETRITNGPSTFSLKVPGDRLLTTSNSILERSENQPVDLDQLVDTMAANNNKGHANSRSNSNHNTQQIALSPAETFDTVPLAHSPSSVSSSSRFSINSGKSNKNNNRDSNRDYLPVSLLNFDSPRNGVGKKPNGNKINGNKVVIEHQLSPSSKSSSSSSPRSSMPLCVWWVKPILGILLIIMLLSGAASVFGWFFKFPSLNDQVEALEDEIEALQGEINRLETQVDRLETENDRYEFLNNQLGIAVFDLEEVKNDLNGTVLDLEQTAWSLNSTKDALANEVIDLSLKNDEYKALNDELKLSVKKITSEASFFRTALDGLKEEHSILTNTTEALRDLVYNFTTTANETNVSLQAMLQETLEGFVTENDRLEALNTNLENGLLYLNTTLNQQGAQTIAQEQSLEAIVALLGDKVEQQQRSTLVQLEISYRQLLMGWDCDFKNVFFGGSSSSSNSNGVVLLPLPDEITAYVDERVLSKLCLDESDFLQYLLYTSSPNSSSISSDQFVRALVLYTEEAMKYYFPSSGIFPGANNNASDRDGLLLSHWIDAAFHCESLQSPFVFYPNGISTRRS</sequence>
<protein>
    <submittedName>
        <fullName evidence="4">Uncharacterized protein</fullName>
    </submittedName>
</protein>
<feature type="compositionally biased region" description="Low complexity" evidence="2">
    <location>
        <begin position="32"/>
        <end position="45"/>
    </location>
</feature>
<dbReference type="EMBL" id="CAACVS010000006">
    <property type="protein sequence ID" value="VEU33675.1"/>
    <property type="molecule type" value="Genomic_DNA"/>
</dbReference>
<organism evidence="4 5">
    <name type="scientific">Pseudo-nitzschia multistriata</name>
    <dbReference type="NCBI Taxonomy" id="183589"/>
    <lineage>
        <taxon>Eukaryota</taxon>
        <taxon>Sar</taxon>
        <taxon>Stramenopiles</taxon>
        <taxon>Ochrophyta</taxon>
        <taxon>Bacillariophyta</taxon>
        <taxon>Bacillariophyceae</taxon>
        <taxon>Bacillariophycidae</taxon>
        <taxon>Bacillariales</taxon>
        <taxon>Bacillariaceae</taxon>
        <taxon>Pseudo-nitzschia</taxon>
    </lineage>
</organism>
<evidence type="ECO:0000256" key="2">
    <source>
        <dbReference type="SAM" id="MobiDB-lite"/>
    </source>
</evidence>
<dbReference type="Gene3D" id="1.20.5.340">
    <property type="match status" value="1"/>
</dbReference>
<evidence type="ECO:0000313" key="4">
    <source>
        <dbReference type="EMBL" id="VEU33675.1"/>
    </source>
</evidence>
<dbReference type="Proteomes" id="UP000291116">
    <property type="component" value="Unassembled WGS sequence"/>
</dbReference>
<keyword evidence="1" id="KW-0175">Coiled coil</keyword>
<reference evidence="4 5" key="1">
    <citation type="submission" date="2019-01" db="EMBL/GenBank/DDBJ databases">
        <authorList>
            <person name="Ferrante I. M."/>
        </authorList>
    </citation>
    <scope>NUCLEOTIDE SEQUENCE [LARGE SCALE GENOMIC DNA]</scope>
    <source>
        <strain evidence="4 5">B856</strain>
    </source>
</reference>
<keyword evidence="5" id="KW-1185">Reference proteome</keyword>
<feature type="region of interest" description="Disordered" evidence="2">
    <location>
        <begin position="1"/>
        <end position="79"/>
    </location>
</feature>
<keyword evidence="3" id="KW-0472">Membrane</keyword>
<evidence type="ECO:0000256" key="3">
    <source>
        <dbReference type="SAM" id="Phobius"/>
    </source>
</evidence>
<proteinExistence type="predicted"/>
<dbReference type="SUPFAM" id="SSF90257">
    <property type="entry name" value="Myosin rod fragments"/>
    <property type="match status" value="1"/>
</dbReference>
<keyword evidence="3" id="KW-0812">Transmembrane</keyword>
<keyword evidence="3" id="KW-1133">Transmembrane helix</keyword>
<name>A0A448YV77_9STRA</name>
<feature type="compositionally biased region" description="Low complexity" evidence="2">
    <location>
        <begin position="142"/>
        <end position="165"/>
    </location>
</feature>
<evidence type="ECO:0000256" key="1">
    <source>
        <dbReference type="SAM" id="Coils"/>
    </source>
</evidence>
<feature type="compositionally biased region" description="Polar residues" evidence="2">
    <location>
        <begin position="1"/>
        <end position="12"/>
    </location>
</feature>
<evidence type="ECO:0000313" key="5">
    <source>
        <dbReference type="Proteomes" id="UP000291116"/>
    </source>
</evidence>
<feature type="coiled-coil region" evidence="1">
    <location>
        <begin position="258"/>
        <end position="302"/>
    </location>
</feature>
<feature type="region of interest" description="Disordered" evidence="2">
    <location>
        <begin position="139"/>
        <end position="175"/>
    </location>
</feature>
<gene>
    <name evidence="4" type="ORF">PSNMU_V1.4_AUG-EV-PASAV3_0003640</name>
</gene>
<feature type="transmembrane region" description="Helical" evidence="3">
    <location>
        <begin position="235"/>
        <end position="256"/>
    </location>
</feature>
<dbReference type="OrthoDB" id="10255522at2759"/>
<feature type="compositionally biased region" description="Polar residues" evidence="2">
    <location>
        <begin position="46"/>
        <end position="74"/>
    </location>
</feature>
<dbReference type="AlphaFoldDB" id="A0A448YV77"/>